<dbReference type="Proteomes" id="UP000631114">
    <property type="component" value="Unassembled WGS sequence"/>
</dbReference>
<dbReference type="GO" id="GO:0006383">
    <property type="term" value="P:transcription by RNA polymerase III"/>
    <property type="evidence" value="ECO:0007669"/>
    <property type="project" value="InterPro"/>
</dbReference>
<comment type="caution">
    <text evidence="1">The sequence shown here is derived from an EMBL/GenBank/DDBJ whole genome shotgun (WGS) entry which is preliminary data.</text>
</comment>
<dbReference type="PANTHER" id="PTHR23082">
    <property type="entry name" value="TRANSCRIPTION INITIATION FACTOR IIIC TFIIIC , POLYPEPTIDE 3-RELATED"/>
    <property type="match status" value="1"/>
</dbReference>
<dbReference type="EMBL" id="JADFTS010000007">
    <property type="protein sequence ID" value="KAF9596320.1"/>
    <property type="molecule type" value="Genomic_DNA"/>
</dbReference>
<dbReference type="PANTHER" id="PTHR23082:SF0">
    <property type="entry name" value="GENERAL TRANSCRIPTION FACTOR 3C POLYPEPTIDE 3"/>
    <property type="match status" value="1"/>
</dbReference>
<accession>A0A835LIR4</accession>
<protein>
    <submittedName>
        <fullName evidence="1">Uncharacterized protein</fullName>
    </submittedName>
</protein>
<dbReference type="AlphaFoldDB" id="A0A835LIR4"/>
<dbReference type="Gene3D" id="1.25.40.10">
    <property type="entry name" value="Tetratricopeptide repeat domain"/>
    <property type="match status" value="1"/>
</dbReference>
<reference evidence="1 2" key="1">
    <citation type="submission" date="2020-10" db="EMBL/GenBank/DDBJ databases">
        <title>The Coptis chinensis genome and diversification of protoberbering-type alkaloids.</title>
        <authorList>
            <person name="Wang B."/>
            <person name="Shu S."/>
            <person name="Song C."/>
            <person name="Liu Y."/>
        </authorList>
    </citation>
    <scope>NUCLEOTIDE SEQUENCE [LARGE SCALE GENOMIC DNA]</scope>
    <source>
        <strain evidence="1">HL-2020</strain>
        <tissue evidence="1">Leaf</tissue>
    </source>
</reference>
<proteinExistence type="predicted"/>
<evidence type="ECO:0000313" key="1">
    <source>
        <dbReference type="EMBL" id="KAF9596320.1"/>
    </source>
</evidence>
<name>A0A835LIR4_9MAGN</name>
<sequence>MAEFRGHNGVHTHTTDRWMDVPEHLWNYHFDIMLRTTSLYKPEKLLLEALYNIARAYQHVGLVTLAASYYEKVIATQVKGYPIPKMPIEDSSLPQSHSQGYCNLRREAVYNLHLIYRKSGALDLARQVLRNHCSP</sequence>
<gene>
    <name evidence="1" type="ORF">IFM89_008846</name>
</gene>
<dbReference type="InterPro" id="IPR039340">
    <property type="entry name" value="Tfc4/TFIIIC-102/Sfc4"/>
</dbReference>
<dbReference type="InterPro" id="IPR011990">
    <property type="entry name" value="TPR-like_helical_dom_sf"/>
</dbReference>
<dbReference type="SUPFAM" id="SSF48452">
    <property type="entry name" value="TPR-like"/>
    <property type="match status" value="1"/>
</dbReference>
<dbReference type="OrthoDB" id="9991317at2759"/>
<dbReference type="GO" id="GO:0000127">
    <property type="term" value="C:transcription factor TFIIIC complex"/>
    <property type="evidence" value="ECO:0007669"/>
    <property type="project" value="TreeGrafter"/>
</dbReference>
<evidence type="ECO:0000313" key="2">
    <source>
        <dbReference type="Proteomes" id="UP000631114"/>
    </source>
</evidence>
<organism evidence="1 2">
    <name type="scientific">Coptis chinensis</name>
    <dbReference type="NCBI Taxonomy" id="261450"/>
    <lineage>
        <taxon>Eukaryota</taxon>
        <taxon>Viridiplantae</taxon>
        <taxon>Streptophyta</taxon>
        <taxon>Embryophyta</taxon>
        <taxon>Tracheophyta</taxon>
        <taxon>Spermatophyta</taxon>
        <taxon>Magnoliopsida</taxon>
        <taxon>Ranunculales</taxon>
        <taxon>Ranunculaceae</taxon>
        <taxon>Coptidoideae</taxon>
        <taxon>Coptis</taxon>
    </lineage>
</organism>
<keyword evidence="2" id="KW-1185">Reference proteome</keyword>